<evidence type="ECO:0000256" key="2">
    <source>
        <dbReference type="SAM" id="Phobius"/>
    </source>
</evidence>
<dbReference type="Pfam" id="PF02397">
    <property type="entry name" value="Bac_transf"/>
    <property type="match status" value="1"/>
</dbReference>
<feature type="domain" description="Bacterial sugar transferase" evidence="3">
    <location>
        <begin position="17"/>
        <end position="205"/>
    </location>
</feature>
<dbReference type="PANTHER" id="PTHR30576:SF10">
    <property type="entry name" value="SLL5057 PROTEIN"/>
    <property type="match status" value="1"/>
</dbReference>
<comment type="similarity">
    <text evidence="1">Belongs to the bacterial sugar transferase family.</text>
</comment>
<organism evidence="4 5">
    <name type="scientific">Lysinibacillus xylanilyticus</name>
    <dbReference type="NCBI Taxonomy" id="582475"/>
    <lineage>
        <taxon>Bacteria</taxon>
        <taxon>Bacillati</taxon>
        <taxon>Bacillota</taxon>
        <taxon>Bacilli</taxon>
        <taxon>Bacillales</taxon>
        <taxon>Bacillaceae</taxon>
        <taxon>Lysinibacillus</taxon>
    </lineage>
</organism>
<dbReference type="PANTHER" id="PTHR30576">
    <property type="entry name" value="COLANIC BIOSYNTHESIS UDP-GLUCOSE LIPID CARRIER TRANSFERASE"/>
    <property type="match status" value="1"/>
</dbReference>
<dbReference type="Proteomes" id="UP000037326">
    <property type="component" value="Unassembled WGS sequence"/>
</dbReference>
<dbReference type="RefSeq" id="WP_049669069.1">
    <property type="nucleotide sequence ID" value="NZ_LFXJ01000013.1"/>
</dbReference>
<feature type="transmembrane region" description="Helical" evidence="2">
    <location>
        <begin position="22"/>
        <end position="45"/>
    </location>
</feature>
<accession>A0A0K9F2A2</accession>
<dbReference type="AlphaFoldDB" id="A0A0K9F2A2"/>
<dbReference type="GO" id="GO:0016780">
    <property type="term" value="F:phosphotransferase activity, for other substituted phosphate groups"/>
    <property type="evidence" value="ECO:0007669"/>
    <property type="project" value="TreeGrafter"/>
</dbReference>
<keyword evidence="2" id="KW-0812">Transmembrane</keyword>
<evidence type="ECO:0000313" key="5">
    <source>
        <dbReference type="Proteomes" id="UP000037326"/>
    </source>
</evidence>
<evidence type="ECO:0000256" key="1">
    <source>
        <dbReference type="ARBA" id="ARBA00006464"/>
    </source>
</evidence>
<name>A0A0K9F2A2_9BACI</name>
<evidence type="ECO:0000313" key="4">
    <source>
        <dbReference type="EMBL" id="KMY28311.1"/>
    </source>
</evidence>
<dbReference type="OrthoDB" id="9808602at2"/>
<protein>
    <submittedName>
        <fullName evidence="4">UDP-phosphate glucose phosphotransferase</fullName>
    </submittedName>
</protein>
<dbReference type="GeneID" id="96601276"/>
<keyword evidence="2" id="KW-0472">Membrane</keyword>
<dbReference type="PATRIC" id="fig|582475.4.peg.4787"/>
<reference evidence="5" key="1">
    <citation type="submission" date="2015-07" db="EMBL/GenBank/DDBJ databases">
        <authorList>
            <consortium name="Consortium for Microbial Forensics and Genomics (microFORGE)"/>
            <person name="Knight B.M."/>
            <person name="Roberts D.P."/>
            <person name="Lin D."/>
            <person name="Hari K."/>
            <person name="Fletcher J."/>
            <person name="Melcher U."/>
            <person name="Blagden T."/>
            <person name="Winegar R.A."/>
        </authorList>
    </citation>
    <scope>NUCLEOTIDE SEQUENCE [LARGE SCALE GENOMIC DNA]</scope>
    <source>
        <strain evidence="5">DSM 23493</strain>
    </source>
</reference>
<dbReference type="InterPro" id="IPR003362">
    <property type="entry name" value="Bact_transf"/>
</dbReference>
<dbReference type="EMBL" id="LFXJ01000013">
    <property type="protein sequence ID" value="KMY28311.1"/>
    <property type="molecule type" value="Genomic_DNA"/>
</dbReference>
<keyword evidence="2" id="KW-1133">Transmembrane helix</keyword>
<evidence type="ECO:0000259" key="3">
    <source>
        <dbReference type="Pfam" id="PF02397"/>
    </source>
</evidence>
<keyword evidence="4" id="KW-0808">Transferase</keyword>
<comment type="caution">
    <text evidence="4">The sequence shown here is derived from an EMBL/GenBank/DDBJ whole genome shotgun (WGS) entry which is preliminary data.</text>
</comment>
<proteinExistence type="inferred from homology"/>
<sequence length="211" mass="24116">MQEQSAQTIKFYSQYGKRIFDIVGALLLLFITIPLMLVVFLILLISTGRPVFFKQIRTGQDHQRFVIWKLRTMTIQAVPVNMPTMCAEGIPDDYFFKTEQDVRITKVGAFLRKLSIDEIPQLINVLKGDMSIVGPRPEVPTITNAYNTLQARRLEVKPGLTGLAQINGRSNISHGQKISYDLEYVDCYSFWMDFKIIIKTLYVVLSRAGAY</sequence>
<gene>
    <name evidence="4" type="ORF">ACZ11_24090</name>
</gene>